<keyword evidence="2 5" id="KW-0689">Ribosomal protein</keyword>
<keyword evidence="3 5" id="KW-0687">Ribonucleoprotein</keyword>
<accession>A0A1F7RTX4</accession>
<evidence type="ECO:0000256" key="2">
    <source>
        <dbReference type="ARBA" id="ARBA00022980"/>
    </source>
</evidence>
<dbReference type="GO" id="GO:0003735">
    <property type="term" value="F:structural constituent of ribosome"/>
    <property type="evidence" value="ECO:0007669"/>
    <property type="project" value="InterPro"/>
</dbReference>
<dbReference type="GO" id="GO:0005840">
    <property type="term" value="C:ribosome"/>
    <property type="evidence" value="ECO:0007669"/>
    <property type="project" value="UniProtKB-KW"/>
</dbReference>
<dbReference type="AlphaFoldDB" id="A0A1F7RTX4"/>
<evidence type="ECO:0000313" key="7">
    <source>
        <dbReference type="EMBL" id="OGL44474.1"/>
    </source>
</evidence>
<sequence length="66" mass="7842">MTPINAKVEVQGNLDKALRQLKKKMEKEGLVRDMKRNMYYEKPTQRRRKSLLKAIKQQNQARKDAV</sequence>
<dbReference type="InterPro" id="IPR001911">
    <property type="entry name" value="Ribosomal_bS21"/>
</dbReference>
<dbReference type="HAMAP" id="MF_00358">
    <property type="entry name" value="Ribosomal_bS21"/>
    <property type="match status" value="1"/>
</dbReference>
<dbReference type="EMBL" id="MGDF01000142">
    <property type="protein sequence ID" value="OGL44474.1"/>
    <property type="molecule type" value="Genomic_DNA"/>
</dbReference>
<protein>
    <recommendedName>
        <fullName evidence="4 5">Small ribosomal subunit protein bS21</fullName>
    </recommendedName>
</protein>
<name>A0A1F7RTX4_9BACT</name>
<dbReference type="NCBIfam" id="TIGR00030">
    <property type="entry name" value="S21p"/>
    <property type="match status" value="1"/>
</dbReference>
<comment type="caution">
    <text evidence="7">The sequence shown here is derived from an EMBL/GenBank/DDBJ whole genome shotgun (WGS) entry which is preliminary data.</text>
</comment>
<dbReference type="GO" id="GO:0006412">
    <property type="term" value="P:translation"/>
    <property type="evidence" value="ECO:0007669"/>
    <property type="project" value="UniProtKB-UniRule"/>
</dbReference>
<evidence type="ECO:0000313" key="8">
    <source>
        <dbReference type="Proteomes" id="UP000178435"/>
    </source>
</evidence>
<dbReference type="GO" id="GO:1990904">
    <property type="term" value="C:ribonucleoprotein complex"/>
    <property type="evidence" value="ECO:0007669"/>
    <property type="project" value="UniProtKB-KW"/>
</dbReference>
<dbReference type="InterPro" id="IPR038380">
    <property type="entry name" value="Ribosomal_bS21_sf"/>
</dbReference>
<dbReference type="Gene3D" id="1.20.5.1150">
    <property type="entry name" value="Ribosomal protein S8"/>
    <property type="match status" value="1"/>
</dbReference>
<evidence type="ECO:0000256" key="3">
    <source>
        <dbReference type="ARBA" id="ARBA00023274"/>
    </source>
</evidence>
<organism evidence="7 8">
    <name type="scientific">Candidatus Schekmanbacteria bacterium RBG_16_38_11</name>
    <dbReference type="NCBI Taxonomy" id="1817880"/>
    <lineage>
        <taxon>Bacteria</taxon>
        <taxon>Candidatus Schekmaniibacteriota</taxon>
    </lineage>
</organism>
<dbReference type="PRINTS" id="PR00976">
    <property type="entry name" value="RIBOSOMALS21"/>
</dbReference>
<evidence type="ECO:0000256" key="1">
    <source>
        <dbReference type="ARBA" id="ARBA00006640"/>
    </source>
</evidence>
<proteinExistence type="inferred from homology"/>
<comment type="similarity">
    <text evidence="1 5 6">Belongs to the bacterial ribosomal protein bS21 family.</text>
</comment>
<evidence type="ECO:0000256" key="4">
    <source>
        <dbReference type="ARBA" id="ARBA00035135"/>
    </source>
</evidence>
<evidence type="ECO:0000256" key="5">
    <source>
        <dbReference type="HAMAP-Rule" id="MF_00358"/>
    </source>
</evidence>
<evidence type="ECO:0000256" key="6">
    <source>
        <dbReference type="RuleBase" id="RU000667"/>
    </source>
</evidence>
<reference evidence="7 8" key="1">
    <citation type="journal article" date="2016" name="Nat. Commun.">
        <title>Thousands of microbial genomes shed light on interconnected biogeochemical processes in an aquifer system.</title>
        <authorList>
            <person name="Anantharaman K."/>
            <person name="Brown C.T."/>
            <person name="Hug L.A."/>
            <person name="Sharon I."/>
            <person name="Castelle C.J."/>
            <person name="Probst A.J."/>
            <person name="Thomas B.C."/>
            <person name="Singh A."/>
            <person name="Wilkins M.J."/>
            <person name="Karaoz U."/>
            <person name="Brodie E.L."/>
            <person name="Williams K.H."/>
            <person name="Hubbard S.S."/>
            <person name="Banfield J.F."/>
        </authorList>
    </citation>
    <scope>NUCLEOTIDE SEQUENCE [LARGE SCALE GENOMIC DNA]</scope>
</reference>
<dbReference type="Proteomes" id="UP000178435">
    <property type="component" value="Unassembled WGS sequence"/>
</dbReference>
<dbReference type="Pfam" id="PF01165">
    <property type="entry name" value="Ribosomal_S21"/>
    <property type="match status" value="1"/>
</dbReference>
<gene>
    <name evidence="5" type="primary">rpsU</name>
    <name evidence="7" type="ORF">A2149_03895</name>
</gene>